<proteinExistence type="inferred from homology"/>
<gene>
    <name evidence="9" type="ORF">SACC_26710</name>
</gene>
<dbReference type="GO" id="GO:0051262">
    <property type="term" value="P:protein tetramerization"/>
    <property type="evidence" value="ECO:0007669"/>
    <property type="project" value="UniProtKB-ARBA"/>
</dbReference>
<sequence>MKSRAALLKEFNKPMPIEDVEIREPKGEEVVIKIEGAGICRTDLRIWKGLEARPTFKLPIILGHENAGKVVNVGDNVKGISVGDRVVVYATWGDLTCRYCREGKYSLCKNQVIPGQTINGGFSEYMWVQSYRWLVKINNMSPEEAAPLADAGTTSMGAIRQALPFINKFVNPVVIVNGIGGLAVYTIQILRALVNNLTIVAISRSEKHRELALKLGADYAVNMKEAEGILSKLGEASAVIDLVGTEESVYNLSKFLAQDGALILVGLEGKKICLDTFDTVVWNRKLLGSNYGTLNDLEDVVKLAEEKRIRSFIVKRNLEEINEAFKDLDEGKIEGREVIIP</sequence>
<evidence type="ECO:0000256" key="4">
    <source>
        <dbReference type="ARBA" id="ARBA00023002"/>
    </source>
</evidence>
<name>A0AAQ4CV23_9CREN</name>
<keyword evidence="4" id="KW-0560">Oxidoreductase</keyword>
<dbReference type="AlphaFoldDB" id="A0AAQ4CV23"/>
<dbReference type="InterPro" id="IPR011032">
    <property type="entry name" value="GroES-like_sf"/>
</dbReference>
<dbReference type="PANTHER" id="PTHR43401:SF4">
    <property type="entry name" value="D-ARABINOSE 1-DEHYDROGENASE (NADP(+))"/>
    <property type="match status" value="1"/>
</dbReference>
<evidence type="ECO:0000259" key="7">
    <source>
        <dbReference type="Pfam" id="PF00107"/>
    </source>
</evidence>
<comment type="similarity">
    <text evidence="6">Belongs to the zinc-containing alcohol dehydrogenase family.</text>
</comment>
<dbReference type="InterPro" id="IPR013154">
    <property type="entry name" value="ADH-like_N"/>
</dbReference>
<keyword evidence="5" id="KW-0119">Carbohydrate metabolism</keyword>
<feature type="domain" description="Alcohol dehydrogenase-like C-terminal" evidence="7">
    <location>
        <begin position="182"/>
        <end position="305"/>
    </location>
</feature>
<feature type="domain" description="Alcohol dehydrogenase-like N-terminal" evidence="8">
    <location>
        <begin position="28"/>
        <end position="138"/>
    </location>
</feature>
<protein>
    <submittedName>
        <fullName evidence="9">Alcohol dehydrogenase</fullName>
    </submittedName>
</protein>
<dbReference type="SUPFAM" id="SSF51735">
    <property type="entry name" value="NAD(P)-binding Rossmann-fold domains"/>
    <property type="match status" value="1"/>
</dbReference>
<dbReference type="RefSeq" id="WP_229570082.1">
    <property type="nucleotide sequence ID" value="NZ_AP025226.1"/>
</dbReference>
<dbReference type="Pfam" id="PF08240">
    <property type="entry name" value="ADH_N"/>
    <property type="match status" value="1"/>
</dbReference>
<accession>A0AAQ4CV23</accession>
<dbReference type="PROSITE" id="PS00059">
    <property type="entry name" value="ADH_ZINC"/>
    <property type="match status" value="1"/>
</dbReference>
<dbReference type="GO" id="GO:0043168">
    <property type="term" value="F:anion binding"/>
    <property type="evidence" value="ECO:0007669"/>
    <property type="project" value="UniProtKB-ARBA"/>
</dbReference>
<dbReference type="InterPro" id="IPR036291">
    <property type="entry name" value="NAD(P)-bd_dom_sf"/>
</dbReference>
<evidence type="ECO:0000256" key="2">
    <source>
        <dbReference type="ARBA" id="ARBA00022833"/>
    </source>
</evidence>
<evidence type="ECO:0000256" key="6">
    <source>
        <dbReference type="RuleBase" id="RU361277"/>
    </source>
</evidence>
<comment type="cofactor">
    <cofactor evidence="6">
        <name>Zn(2+)</name>
        <dbReference type="ChEBI" id="CHEBI:29105"/>
    </cofactor>
</comment>
<evidence type="ECO:0000256" key="5">
    <source>
        <dbReference type="ARBA" id="ARBA00023277"/>
    </source>
</evidence>
<dbReference type="InterPro" id="IPR002328">
    <property type="entry name" value="ADH_Zn_CS"/>
</dbReference>
<dbReference type="EMBL" id="AP025226">
    <property type="protein sequence ID" value="BDB99654.1"/>
    <property type="molecule type" value="Genomic_DNA"/>
</dbReference>
<organism evidence="9 10">
    <name type="scientific">Saccharolobus caldissimus</name>
    <dbReference type="NCBI Taxonomy" id="1702097"/>
    <lineage>
        <taxon>Archaea</taxon>
        <taxon>Thermoproteota</taxon>
        <taxon>Thermoprotei</taxon>
        <taxon>Sulfolobales</taxon>
        <taxon>Sulfolobaceae</taxon>
        <taxon>Saccharolobus</taxon>
    </lineage>
</organism>
<dbReference type="Gene3D" id="3.40.50.720">
    <property type="entry name" value="NAD(P)-binding Rossmann-like Domain"/>
    <property type="match status" value="1"/>
</dbReference>
<keyword evidence="3" id="KW-0521">NADP</keyword>
<dbReference type="GO" id="GO:0030554">
    <property type="term" value="F:adenyl nucleotide binding"/>
    <property type="evidence" value="ECO:0007669"/>
    <property type="project" value="UniProtKB-ARBA"/>
</dbReference>
<dbReference type="InterPro" id="IPR013149">
    <property type="entry name" value="ADH-like_C"/>
</dbReference>
<dbReference type="Pfam" id="PF00107">
    <property type="entry name" value="ADH_zinc_N"/>
    <property type="match status" value="1"/>
</dbReference>
<keyword evidence="1 6" id="KW-0479">Metal-binding</keyword>
<dbReference type="InterPro" id="IPR050129">
    <property type="entry name" value="Zn_alcohol_dh"/>
</dbReference>
<dbReference type="KEGG" id="scas:SACC_26710"/>
<evidence type="ECO:0000259" key="8">
    <source>
        <dbReference type="Pfam" id="PF08240"/>
    </source>
</evidence>
<evidence type="ECO:0000313" key="10">
    <source>
        <dbReference type="Proteomes" id="UP001319921"/>
    </source>
</evidence>
<evidence type="ECO:0000256" key="3">
    <source>
        <dbReference type="ARBA" id="ARBA00022857"/>
    </source>
</evidence>
<dbReference type="GO" id="GO:0008270">
    <property type="term" value="F:zinc ion binding"/>
    <property type="evidence" value="ECO:0007669"/>
    <property type="project" value="InterPro"/>
</dbReference>
<dbReference type="CDD" id="cd05284">
    <property type="entry name" value="arabinose_DH_like"/>
    <property type="match status" value="1"/>
</dbReference>
<evidence type="ECO:0000313" key="9">
    <source>
        <dbReference type="EMBL" id="BDB99654.1"/>
    </source>
</evidence>
<reference evidence="9 10" key="1">
    <citation type="journal article" date="2022" name="Microbiol. Resour. Announc.">
        <title>Complete Genome Sequence of the Hyperthermophilic and Acidophilic Archaeon Saccharolobus caldissimus Strain HS-3T.</title>
        <authorList>
            <person name="Sakai H.D."/>
            <person name="Kurosawa N."/>
        </authorList>
    </citation>
    <scope>NUCLEOTIDE SEQUENCE [LARGE SCALE GENOMIC DNA]</scope>
    <source>
        <strain evidence="9 10">JCM32116</strain>
    </source>
</reference>
<dbReference type="GeneID" id="68867394"/>
<dbReference type="Proteomes" id="UP001319921">
    <property type="component" value="Chromosome"/>
</dbReference>
<dbReference type="GO" id="GO:0016491">
    <property type="term" value="F:oxidoreductase activity"/>
    <property type="evidence" value="ECO:0007669"/>
    <property type="project" value="UniProtKB-KW"/>
</dbReference>
<evidence type="ECO:0000256" key="1">
    <source>
        <dbReference type="ARBA" id="ARBA00022723"/>
    </source>
</evidence>
<dbReference type="SUPFAM" id="SSF50129">
    <property type="entry name" value="GroES-like"/>
    <property type="match status" value="1"/>
</dbReference>
<keyword evidence="10" id="KW-1185">Reference proteome</keyword>
<keyword evidence="2 6" id="KW-0862">Zinc</keyword>
<dbReference type="PANTHER" id="PTHR43401">
    <property type="entry name" value="L-THREONINE 3-DEHYDROGENASE"/>
    <property type="match status" value="1"/>
</dbReference>
<dbReference type="Gene3D" id="3.90.180.10">
    <property type="entry name" value="Medium-chain alcohol dehydrogenases, catalytic domain"/>
    <property type="match status" value="1"/>
</dbReference>